<feature type="compositionally biased region" description="Basic and acidic residues" evidence="1">
    <location>
        <begin position="12"/>
        <end position="27"/>
    </location>
</feature>
<proteinExistence type="predicted"/>
<organism evidence="2">
    <name type="scientific">Lepeophtheirus salmonis</name>
    <name type="common">Salmon louse</name>
    <name type="synonym">Caligus salmonis</name>
    <dbReference type="NCBI Taxonomy" id="72036"/>
    <lineage>
        <taxon>Eukaryota</taxon>
        <taxon>Metazoa</taxon>
        <taxon>Ecdysozoa</taxon>
        <taxon>Arthropoda</taxon>
        <taxon>Crustacea</taxon>
        <taxon>Multicrustacea</taxon>
        <taxon>Hexanauplia</taxon>
        <taxon>Copepoda</taxon>
        <taxon>Siphonostomatoida</taxon>
        <taxon>Caligidae</taxon>
        <taxon>Lepeophtheirus</taxon>
    </lineage>
</organism>
<accession>A0A0K2U511</accession>
<feature type="region of interest" description="Disordered" evidence="1">
    <location>
        <begin position="1"/>
        <end position="35"/>
    </location>
</feature>
<reference evidence="2" key="1">
    <citation type="submission" date="2014-05" db="EMBL/GenBank/DDBJ databases">
        <authorList>
            <person name="Chronopoulou M."/>
        </authorList>
    </citation>
    <scope>NUCLEOTIDE SEQUENCE</scope>
    <source>
        <tissue evidence="2">Whole organism</tissue>
    </source>
</reference>
<dbReference type="EMBL" id="HACA01015661">
    <property type="protein sequence ID" value="CDW33022.1"/>
    <property type="molecule type" value="Transcribed_RNA"/>
</dbReference>
<name>A0A0K2U511_LEPSM</name>
<feature type="non-terminal residue" evidence="2">
    <location>
        <position position="1"/>
    </location>
</feature>
<feature type="compositionally biased region" description="Pro residues" evidence="1">
    <location>
        <begin position="1"/>
        <end position="10"/>
    </location>
</feature>
<evidence type="ECO:0000256" key="1">
    <source>
        <dbReference type="SAM" id="MobiDB-lite"/>
    </source>
</evidence>
<evidence type="ECO:0000313" key="2">
    <source>
        <dbReference type="EMBL" id="CDW33022.1"/>
    </source>
</evidence>
<sequence length="109" mass="12715">QRSLVPPWPPGTERHSSLKVSARDEHPHRIHHPLGHPHPTWTSLSHLLPPLPCLHQSLLDSRRIPYCPYPESRSRYIHPQLRCCRVPLLRSWCGCKDRSSPSSRWKKSN</sequence>
<protein>
    <submittedName>
        <fullName evidence="2">Uncharacterized protein</fullName>
    </submittedName>
</protein>
<dbReference type="AlphaFoldDB" id="A0A0K2U511"/>